<evidence type="ECO:0000256" key="1">
    <source>
        <dbReference type="SAM" id="MobiDB-lite"/>
    </source>
</evidence>
<keyword evidence="2" id="KW-1133">Transmembrane helix</keyword>
<name>A0A8J7YGX7_9EURY</name>
<organism evidence="4 5">
    <name type="scientific">Haloarcula salinisoli</name>
    <dbReference type="NCBI Taxonomy" id="2487746"/>
    <lineage>
        <taxon>Archaea</taxon>
        <taxon>Methanobacteriati</taxon>
        <taxon>Methanobacteriota</taxon>
        <taxon>Stenosarchaea group</taxon>
        <taxon>Halobacteria</taxon>
        <taxon>Halobacteriales</taxon>
        <taxon>Haloarculaceae</taxon>
        <taxon>Haloarcula</taxon>
    </lineage>
</organism>
<reference evidence="4" key="1">
    <citation type="submission" date="2021-06" db="EMBL/GenBank/DDBJ databases">
        <title>Halomicroarcula sp. F24A a new haloarchaeum isolated from saline soil.</title>
        <authorList>
            <person name="Duran-Viseras A."/>
            <person name="Sanchez-Porro C."/>
            <person name="Ventosa A."/>
        </authorList>
    </citation>
    <scope>NUCLEOTIDE SEQUENCE</scope>
    <source>
        <strain evidence="4">F24A</strain>
    </source>
</reference>
<proteinExistence type="predicted"/>
<feature type="region of interest" description="Disordered" evidence="1">
    <location>
        <begin position="1"/>
        <end position="44"/>
    </location>
</feature>
<protein>
    <recommendedName>
        <fullName evidence="3">DUF7344 domain-containing protein</fullName>
    </recommendedName>
</protein>
<evidence type="ECO:0000313" key="4">
    <source>
        <dbReference type="EMBL" id="MBX0303091.1"/>
    </source>
</evidence>
<keyword evidence="2" id="KW-0812">Transmembrane</keyword>
<feature type="transmembrane region" description="Helical" evidence="2">
    <location>
        <begin position="185"/>
        <end position="204"/>
    </location>
</feature>
<dbReference type="EMBL" id="RKLQ01000001">
    <property type="protein sequence ID" value="MBX0303091.1"/>
    <property type="molecule type" value="Genomic_DNA"/>
</dbReference>
<evidence type="ECO:0000256" key="2">
    <source>
        <dbReference type="SAM" id="Phobius"/>
    </source>
</evidence>
<sequence>MSTQDQTARTTTDQPTGTDNQDEVPDSTAPQEDGVTEAEQEPEPLSLDLVFEILKNSRRREVIHYLREHESDERVSLGELAEHVAAIENDTTTDQLTSSQRKRVYVGLYQCHLPKMDDMGVVDFNQDRGHVALAPQADSLTEYLDRPAEDDSVQWHQYYGAISGVGVAIVALSLGVGLGSGLMMGLLGLVVATFAFCSACHWVTEARDDD</sequence>
<feature type="transmembrane region" description="Helical" evidence="2">
    <location>
        <begin position="158"/>
        <end position="178"/>
    </location>
</feature>
<dbReference type="Proteomes" id="UP000783863">
    <property type="component" value="Unassembled WGS sequence"/>
</dbReference>
<feature type="compositionally biased region" description="Low complexity" evidence="1">
    <location>
        <begin position="1"/>
        <end position="19"/>
    </location>
</feature>
<evidence type="ECO:0000313" key="5">
    <source>
        <dbReference type="Proteomes" id="UP000783863"/>
    </source>
</evidence>
<feature type="domain" description="DUF7344" evidence="3">
    <location>
        <begin position="51"/>
        <end position="131"/>
    </location>
</feature>
<keyword evidence="2" id="KW-0472">Membrane</keyword>
<dbReference type="Pfam" id="PF24035">
    <property type="entry name" value="DUF7344"/>
    <property type="match status" value="1"/>
</dbReference>
<keyword evidence="5" id="KW-1185">Reference proteome</keyword>
<evidence type="ECO:0000259" key="3">
    <source>
        <dbReference type="Pfam" id="PF24035"/>
    </source>
</evidence>
<gene>
    <name evidence="4" type="ORF">EGD98_05315</name>
</gene>
<dbReference type="AlphaFoldDB" id="A0A8J7YGX7"/>
<comment type="caution">
    <text evidence="4">The sequence shown here is derived from an EMBL/GenBank/DDBJ whole genome shotgun (WGS) entry which is preliminary data.</text>
</comment>
<dbReference type="InterPro" id="IPR055768">
    <property type="entry name" value="DUF7344"/>
</dbReference>
<dbReference type="RefSeq" id="WP_220587309.1">
    <property type="nucleotide sequence ID" value="NZ_RKLQ01000001.1"/>
</dbReference>
<accession>A0A8J7YGX7</accession>